<evidence type="ECO:0000256" key="4">
    <source>
        <dbReference type="SAM" id="MobiDB-lite"/>
    </source>
</evidence>
<accession>A0A0A9WTD6</accession>
<reference evidence="5" key="1">
    <citation type="journal article" date="2014" name="PLoS ONE">
        <title>Transcriptome-Based Identification of ABC Transporters in the Western Tarnished Plant Bug Lygus hesperus.</title>
        <authorList>
            <person name="Hull J.J."/>
            <person name="Chaney K."/>
            <person name="Geib S.M."/>
            <person name="Fabrick J.A."/>
            <person name="Brent C.S."/>
            <person name="Walsh D."/>
            <person name="Lavine L.C."/>
        </authorList>
    </citation>
    <scope>NUCLEOTIDE SEQUENCE</scope>
</reference>
<dbReference type="PANTHER" id="PTHR24198:SF165">
    <property type="entry name" value="ANKYRIN REPEAT-CONTAINING PROTEIN-RELATED"/>
    <property type="match status" value="1"/>
</dbReference>
<evidence type="ECO:0000313" key="5">
    <source>
        <dbReference type="EMBL" id="JAG11717.1"/>
    </source>
</evidence>
<dbReference type="InterPro" id="IPR036770">
    <property type="entry name" value="Ankyrin_rpt-contain_sf"/>
</dbReference>
<dbReference type="EMBL" id="GBHO01031887">
    <property type="protein sequence ID" value="JAG11717.1"/>
    <property type="molecule type" value="Transcribed_RNA"/>
</dbReference>
<dbReference type="Pfam" id="PF13857">
    <property type="entry name" value="Ank_5"/>
    <property type="match status" value="1"/>
</dbReference>
<feature type="region of interest" description="Disordered" evidence="4">
    <location>
        <begin position="468"/>
        <end position="490"/>
    </location>
</feature>
<sequence length="504" mass="57627">MPRPRKGKRRGEDKRKSKERGSKLEAEDKTGDKSVSITTLFKSEDLQGISTALDVTELDESHLLLGAVALSRFDIVKKLLHEKFPIDLGLLKDGTTPLILAVKLKLIEMADFLIRKGADLSLGDGEGNNALLLAAQHADWDQESFLDFWNRIKESRVDINHANKVGHTILHCLVKRQWATAIDNILKHSKTVNVNHVTGKGVTALMMACSRHQVSIINCLLRNKADIFLEDQKGCTALCYAVAYFIQKKMVIRNHSIEQLITYLEMESSIFAYLNRRIELLEKPPEEIYTVTMTTVIAHIMTFTVRCLDSGMEILLQLDIFRRIKEAIERHMDDVVYVLGLLGIISEIMRQCDCCCTYPMKKVTTIFYESGIPHICLRIIERLGTTSADSSNLQTALLPIILTFDHPRMKCWLQKNLNFIQQIYENFIGASPSPLNFYPDEAHSQMVKTLNADFKEFMMRLQREEQIQHDDKATYSRKRKTSRKSRKRRNSPLKCVLMGKITAL</sequence>
<evidence type="ECO:0000256" key="2">
    <source>
        <dbReference type="ARBA" id="ARBA00023043"/>
    </source>
</evidence>
<feature type="non-terminal residue" evidence="5">
    <location>
        <position position="504"/>
    </location>
</feature>
<feature type="repeat" description="ANK" evidence="3">
    <location>
        <begin position="200"/>
        <end position="232"/>
    </location>
</feature>
<name>A0A0A9WTD6_LYGHE</name>
<dbReference type="PANTHER" id="PTHR24198">
    <property type="entry name" value="ANKYRIN REPEAT AND PROTEIN KINASE DOMAIN-CONTAINING PROTEIN"/>
    <property type="match status" value="1"/>
</dbReference>
<feature type="region of interest" description="Disordered" evidence="4">
    <location>
        <begin position="1"/>
        <end position="31"/>
    </location>
</feature>
<dbReference type="PROSITE" id="PS50088">
    <property type="entry name" value="ANK_REPEAT"/>
    <property type="match status" value="2"/>
</dbReference>
<evidence type="ECO:0000256" key="1">
    <source>
        <dbReference type="ARBA" id="ARBA00022737"/>
    </source>
</evidence>
<dbReference type="Gene3D" id="1.25.40.20">
    <property type="entry name" value="Ankyrin repeat-containing domain"/>
    <property type="match status" value="2"/>
</dbReference>
<reference evidence="5" key="2">
    <citation type="submission" date="2014-07" db="EMBL/GenBank/DDBJ databases">
        <authorList>
            <person name="Hull J."/>
        </authorList>
    </citation>
    <scope>NUCLEOTIDE SEQUENCE</scope>
</reference>
<dbReference type="SMART" id="SM00248">
    <property type="entry name" value="ANK"/>
    <property type="match status" value="5"/>
</dbReference>
<dbReference type="AlphaFoldDB" id="A0A0A9WTD6"/>
<dbReference type="Pfam" id="PF12796">
    <property type="entry name" value="Ank_2"/>
    <property type="match status" value="1"/>
</dbReference>
<protein>
    <submittedName>
        <fullName evidence="5">Putative ankyrin repeat protein L93</fullName>
    </submittedName>
</protein>
<dbReference type="PROSITE" id="PS50297">
    <property type="entry name" value="ANK_REP_REGION"/>
    <property type="match status" value="1"/>
</dbReference>
<evidence type="ECO:0000256" key="3">
    <source>
        <dbReference type="PROSITE-ProRule" id="PRU00023"/>
    </source>
</evidence>
<gene>
    <name evidence="5" type="primary">MIMI_L93</name>
    <name evidence="5" type="ORF">CM83_2166</name>
</gene>
<dbReference type="InterPro" id="IPR002110">
    <property type="entry name" value="Ankyrin_rpt"/>
</dbReference>
<dbReference type="SUPFAM" id="SSF48403">
    <property type="entry name" value="Ankyrin repeat"/>
    <property type="match status" value="1"/>
</dbReference>
<feature type="repeat" description="ANK" evidence="3">
    <location>
        <begin position="93"/>
        <end position="125"/>
    </location>
</feature>
<keyword evidence="1" id="KW-0677">Repeat</keyword>
<keyword evidence="2 3" id="KW-0040">ANK repeat</keyword>
<organism evidence="5">
    <name type="scientific">Lygus hesperus</name>
    <name type="common">Western plant bug</name>
    <dbReference type="NCBI Taxonomy" id="30085"/>
    <lineage>
        <taxon>Eukaryota</taxon>
        <taxon>Metazoa</taxon>
        <taxon>Ecdysozoa</taxon>
        <taxon>Arthropoda</taxon>
        <taxon>Hexapoda</taxon>
        <taxon>Insecta</taxon>
        <taxon>Pterygota</taxon>
        <taxon>Neoptera</taxon>
        <taxon>Paraneoptera</taxon>
        <taxon>Hemiptera</taxon>
        <taxon>Heteroptera</taxon>
        <taxon>Panheteroptera</taxon>
        <taxon>Cimicomorpha</taxon>
        <taxon>Miridae</taxon>
        <taxon>Mirini</taxon>
        <taxon>Lygus</taxon>
    </lineage>
</organism>
<proteinExistence type="predicted"/>
<feature type="compositionally biased region" description="Basic and acidic residues" evidence="4">
    <location>
        <begin position="10"/>
        <end position="31"/>
    </location>
</feature>
<feature type="compositionally biased region" description="Basic residues" evidence="4">
    <location>
        <begin position="475"/>
        <end position="490"/>
    </location>
</feature>